<comment type="caution">
    <text evidence="1">The sequence shown here is derived from an EMBL/GenBank/DDBJ whole genome shotgun (WGS) entry which is preliminary data.</text>
</comment>
<name>A0A483CTE2_9EURY</name>
<keyword evidence="2" id="KW-1185">Reference proteome</keyword>
<evidence type="ECO:0008006" key="3">
    <source>
        <dbReference type="Google" id="ProtNLM"/>
    </source>
</evidence>
<dbReference type="AlphaFoldDB" id="A0A483CTE2"/>
<protein>
    <recommendedName>
        <fullName evidence="3">HEAT repeat domain-containing protein</fullName>
    </recommendedName>
</protein>
<organism evidence="1 2">
    <name type="scientific">Methanofollis fontis</name>
    <dbReference type="NCBI Taxonomy" id="2052832"/>
    <lineage>
        <taxon>Archaea</taxon>
        <taxon>Methanobacteriati</taxon>
        <taxon>Methanobacteriota</taxon>
        <taxon>Stenosarchaea group</taxon>
        <taxon>Methanomicrobia</taxon>
        <taxon>Methanomicrobiales</taxon>
        <taxon>Methanomicrobiaceae</taxon>
        <taxon>Methanofollis</taxon>
    </lineage>
</organism>
<dbReference type="EMBL" id="PGCL01000003">
    <property type="protein sequence ID" value="TAJ43954.1"/>
    <property type="molecule type" value="Genomic_DNA"/>
</dbReference>
<proteinExistence type="predicted"/>
<sequence length="184" mass="20087">MNHSGDADLEAALESGNEDAVCAALQDMLIFRSAHPLSPADLDAVAGVLEGGGRAGRLALQVLYVAAVRQGMLPADTERAAEGIRRILGECGDDRTVVTHAVRLLGAMDHPLAIERLRSGRERVKTEDYCHPMMVDYLRRHDADLAALQGAPGKNLREIRAYARDPAAHEERVQMEQEDEVEIL</sequence>
<evidence type="ECO:0000313" key="1">
    <source>
        <dbReference type="EMBL" id="TAJ43954.1"/>
    </source>
</evidence>
<dbReference type="RefSeq" id="WP_130647016.1">
    <property type="nucleotide sequence ID" value="NZ_PGCL01000003.1"/>
</dbReference>
<evidence type="ECO:0000313" key="2">
    <source>
        <dbReference type="Proteomes" id="UP000292580"/>
    </source>
</evidence>
<accession>A0A483CTE2</accession>
<gene>
    <name evidence="1" type="ORF">CUJ86_07830</name>
</gene>
<dbReference type="OrthoDB" id="112261at2157"/>
<dbReference type="Proteomes" id="UP000292580">
    <property type="component" value="Unassembled WGS sequence"/>
</dbReference>
<reference evidence="1 2" key="1">
    <citation type="submission" date="2017-11" db="EMBL/GenBank/DDBJ databases">
        <title>Isolation and Characterization of Methanofollis Species from Methane Seep Offshore SW Taiwan.</title>
        <authorList>
            <person name="Teng N.-H."/>
            <person name="Lai M.-C."/>
            <person name="Chen S.-C."/>
        </authorList>
    </citation>
    <scope>NUCLEOTIDE SEQUENCE [LARGE SCALE GENOMIC DNA]</scope>
    <source>
        <strain evidence="1 2">FWC-SCC2</strain>
    </source>
</reference>